<dbReference type="Gene3D" id="2.130.10.30">
    <property type="entry name" value="Regulator of chromosome condensation 1/beta-lactamase-inhibitor protein II"/>
    <property type="match status" value="2"/>
</dbReference>
<gene>
    <name evidence="3" type="ORF">A3770_02p14320</name>
</gene>
<evidence type="ECO:0000313" key="4">
    <source>
        <dbReference type="Proteomes" id="UP000316726"/>
    </source>
</evidence>
<evidence type="ECO:0000313" key="3">
    <source>
        <dbReference type="EMBL" id="QDZ18914.1"/>
    </source>
</evidence>
<organism evidence="3 4">
    <name type="scientific">Chloropicon primus</name>
    <dbReference type="NCBI Taxonomy" id="1764295"/>
    <lineage>
        <taxon>Eukaryota</taxon>
        <taxon>Viridiplantae</taxon>
        <taxon>Chlorophyta</taxon>
        <taxon>Chloropicophyceae</taxon>
        <taxon>Chloropicales</taxon>
        <taxon>Chloropicaceae</taxon>
        <taxon>Chloropicon</taxon>
    </lineage>
</organism>
<evidence type="ECO:0000256" key="1">
    <source>
        <dbReference type="PROSITE-ProRule" id="PRU00235"/>
    </source>
</evidence>
<dbReference type="PROSITE" id="PS50012">
    <property type="entry name" value="RCC1_3"/>
    <property type="match status" value="4"/>
</dbReference>
<dbReference type="PANTHER" id="PTHR46207">
    <property type="entry name" value="PROTEIN RCC2"/>
    <property type="match status" value="1"/>
</dbReference>
<dbReference type="AlphaFoldDB" id="A0A5B8MFF5"/>
<feature type="region of interest" description="Disordered" evidence="2">
    <location>
        <begin position="422"/>
        <end position="450"/>
    </location>
</feature>
<dbReference type="Proteomes" id="UP000316726">
    <property type="component" value="Chromosome 2"/>
</dbReference>
<dbReference type="PANTHER" id="PTHR46207:SF1">
    <property type="entry name" value="PROTEIN RCC2"/>
    <property type="match status" value="1"/>
</dbReference>
<feature type="compositionally biased region" description="Basic residues" evidence="2">
    <location>
        <begin position="434"/>
        <end position="450"/>
    </location>
</feature>
<feature type="repeat" description="RCC1" evidence="1">
    <location>
        <begin position="77"/>
        <end position="129"/>
    </location>
</feature>
<dbReference type="GO" id="GO:0016020">
    <property type="term" value="C:membrane"/>
    <property type="evidence" value="ECO:0007669"/>
    <property type="project" value="TreeGrafter"/>
</dbReference>
<proteinExistence type="predicted"/>
<dbReference type="OrthoDB" id="297375at2759"/>
<dbReference type="InterPro" id="IPR009091">
    <property type="entry name" value="RCC1/BLIP-II"/>
</dbReference>
<dbReference type="Pfam" id="PF00415">
    <property type="entry name" value="RCC1"/>
    <property type="match status" value="4"/>
</dbReference>
<reference evidence="3 4" key="1">
    <citation type="submission" date="2018-07" db="EMBL/GenBank/DDBJ databases">
        <title>The complete nuclear genome of the prasinophyte Chloropicon primus (CCMP1205).</title>
        <authorList>
            <person name="Pombert J.-F."/>
            <person name="Otis C."/>
            <person name="Turmel M."/>
            <person name="Lemieux C."/>
        </authorList>
    </citation>
    <scope>NUCLEOTIDE SEQUENCE [LARGE SCALE GENOMIC DNA]</scope>
    <source>
        <strain evidence="3 4">CCMP1205</strain>
    </source>
</reference>
<name>A0A5B8MFF5_9CHLO</name>
<feature type="repeat" description="RCC1" evidence="1">
    <location>
        <begin position="256"/>
        <end position="311"/>
    </location>
</feature>
<protein>
    <submittedName>
        <fullName evidence="3">Regulator of chromosome condensation 1/beta-lactamase-inhibitor protein II</fullName>
    </submittedName>
</protein>
<sequence>MSDGGATKKEEEEEYEGTLLFTGITDFGILGKVTAKPALELPNHPSPTRFKVLSGVKVKHVLGGTAAQHCLIIDSEDRVWSWGNNGKGQLGLGHTSHMSQPALIEGGLKDKKVVGGAAGRFHSVVFLSDGTSYSFGLNKYGQLGLGSCKFSILSKKKNQEEIHTDPVKNQVMNCTAVSCGTEFTLWLTTTGVLSAGCPEYGQLGHGTNNEYNSSESSLKMYFQPQPAPKLIAALASKKILKIASGNNHSLALDSDGHLHSWGFGGYGRLGHREQKDEFSPRKIEMFENRLALPLDSKIACGNMTSFATIKGGQIYQWGKPKLSGDTIMYPKPLFELSGWNIRSMAGGNGTFAVASEKSAITWGTALYQELGYGPKGKKSSANPAKVEALDDMLTHEVNCSAGNILFLVDSKEDVSAFEEWEAPATVTPVEEPPKKRKGGAKAGRGRKRVR</sequence>
<feature type="repeat" description="RCC1" evidence="1">
    <location>
        <begin position="190"/>
        <end position="255"/>
    </location>
</feature>
<dbReference type="InterPro" id="IPR000408">
    <property type="entry name" value="Reg_chr_condens"/>
</dbReference>
<accession>A0A5B8MFF5</accession>
<dbReference type="STRING" id="1764295.A0A5B8MFF5"/>
<dbReference type="SUPFAM" id="SSF50985">
    <property type="entry name" value="RCC1/BLIP-II"/>
    <property type="match status" value="1"/>
</dbReference>
<keyword evidence="4" id="KW-1185">Reference proteome</keyword>
<evidence type="ECO:0000256" key="2">
    <source>
        <dbReference type="SAM" id="MobiDB-lite"/>
    </source>
</evidence>
<dbReference type="InterPro" id="IPR028641">
    <property type="entry name" value="RCC2"/>
</dbReference>
<dbReference type="PROSITE" id="PS00626">
    <property type="entry name" value="RCC1_2"/>
    <property type="match status" value="1"/>
</dbReference>
<dbReference type="GO" id="GO:0031267">
    <property type="term" value="F:small GTPase binding"/>
    <property type="evidence" value="ECO:0007669"/>
    <property type="project" value="TreeGrafter"/>
</dbReference>
<dbReference type="EMBL" id="CP031035">
    <property type="protein sequence ID" value="QDZ18914.1"/>
    <property type="molecule type" value="Genomic_DNA"/>
</dbReference>
<dbReference type="PRINTS" id="PR00633">
    <property type="entry name" value="RCCNDNSATION"/>
</dbReference>
<feature type="repeat" description="RCC1" evidence="1">
    <location>
        <begin position="130"/>
        <end position="190"/>
    </location>
</feature>